<accession>B0T8Z9</accession>
<organism evidence="3">
    <name type="scientific">Caulobacter sp. (strain K31)</name>
    <dbReference type="NCBI Taxonomy" id="366602"/>
    <lineage>
        <taxon>Bacteria</taxon>
        <taxon>Pseudomonadati</taxon>
        <taxon>Pseudomonadota</taxon>
        <taxon>Alphaproteobacteria</taxon>
        <taxon>Caulobacterales</taxon>
        <taxon>Caulobacteraceae</taxon>
        <taxon>Caulobacter</taxon>
    </lineage>
</organism>
<keyword evidence="1" id="KW-0238">DNA-binding</keyword>
<dbReference type="PANTHER" id="PTHR46558">
    <property type="entry name" value="TRACRIPTIONAL REGULATORY PROTEIN-RELATED-RELATED"/>
    <property type="match status" value="1"/>
</dbReference>
<dbReference type="STRING" id="366602.Caul_3790"/>
<dbReference type="SUPFAM" id="SSF47413">
    <property type="entry name" value="lambda repressor-like DNA-binding domains"/>
    <property type="match status" value="1"/>
</dbReference>
<dbReference type="InterPro" id="IPR010982">
    <property type="entry name" value="Lambda_DNA-bd_dom_sf"/>
</dbReference>
<reference evidence="3" key="1">
    <citation type="submission" date="2008-01" db="EMBL/GenBank/DDBJ databases">
        <title>Complete sequence of chromosome of Caulobacter sp. K31.</title>
        <authorList>
            <consortium name="US DOE Joint Genome Institute"/>
            <person name="Copeland A."/>
            <person name="Lucas S."/>
            <person name="Lapidus A."/>
            <person name="Barry K."/>
            <person name="Glavina del Rio T."/>
            <person name="Dalin E."/>
            <person name="Tice H."/>
            <person name="Pitluck S."/>
            <person name="Bruce D."/>
            <person name="Goodwin L."/>
            <person name="Thompson L.S."/>
            <person name="Brettin T."/>
            <person name="Detter J.C."/>
            <person name="Han C."/>
            <person name="Schmutz J."/>
            <person name="Larimer F."/>
            <person name="Land M."/>
            <person name="Hauser L."/>
            <person name="Kyrpides N."/>
            <person name="Kim E."/>
            <person name="Stephens C."/>
            <person name="Richardson P."/>
        </authorList>
    </citation>
    <scope>NUCLEOTIDE SEQUENCE [LARGE SCALE GENOMIC DNA]</scope>
    <source>
        <strain evidence="3">K31</strain>
    </source>
</reference>
<dbReference type="InterPro" id="IPR001387">
    <property type="entry name" value="Cro/C1-type_HTH"/>
</dbReference>
<dbReference type="HOGENOM" id="CLU_066192_26_0_5"/>
<dbReference type="EMBL" id="CP000927">
    <property type="protein sequence ID" value="ABZ72916.1"/>
    <property type="molecule type" value="Genomic_DNA"/>
</dbReference>
<dbReference type="GO" id="GO:0003677">
    <property type="term" value="F:DNA binding"/>
    <property type="evidence" value="ECO:0007669"/>
    <property type="project" value="UniProtKB-KW"/>
</dbReference>
<dbReference type="CDD" id="cd00093">
    <property type="entry name" value="HTH_XRE"/>
    <property type="match status" value="1"/>
</dbReference>
<sequence>MNTPTGPDPIDVAVGTRIRVQRRHLKISQDDLAQVLGLTFQQVQKYERGTNRVSASMLVRIAAKLQTTVGSLVGEDVVAEQDVAMLTALSTPGAIDLLRAYGQATPKGRKAILNVARTLVEPDDSADVA</sequence>
<dbReference type="SMART" id="SM00530">
    <property type="entry name" value="HTH_XRE"/>
    <property type="match status" value="1"/>
</dbReference>
<dbReference type="Gene3D" id="1.10.260.40">
    <property type="entry name" value="lambda repressor-like DNA-binding domains"/>
    <property type="match status" value="1"/>
</dbReference>
<protein>
    <submittedName>
        <fullName evidence="3">Transcriptional regulator, XRE family</fullName>
    </submittedName>
</protein>
<dbReference type="PROSITE" id="PS50943">
    <property type="entry name" value="HTH_CROC1"/>
    <property type="match status" value="1"/>
</dbReference>
<evidence type="ECO:0000259" key="2">
    <source>
        <dbReference type="PROSITE" id="PS50943"/>
    </source>
</evidence>
<name>B0T8Z9_CAUSK</name>
<gene>
    <name evidence="3" type="ordered locus">Caul_3790</name>
</gene>
<dbReference type="Pfam" id="PF01381">
    <property type="entry name" value="HTH_3"/>
    <property type="match status" value="1"/>
</dbReference>
<dbReference type="PANTHER" id="PTHR46558:SF4">
    <property type="entry name" value="DNA-BIDING PHAGE PROTEIN"/>
    <property type="match status" value="1"/>
</dbReference>
<feature type="domain" description="HTH cro/C1-type" evidence="2">
    <location>
        <begin position="18"/>
        <end position="72"/>
    </location>
</feature>
<evidence type="ECO:0000256" key="1">
    <source>
        <dbReference type="ARBA" id="ARBA00023125"/>
    </source>
</evidence>
<dbReference type="eggNOG" id="COG1396">
    <property type="taxonomic scope" value="Bacteria"/>
</dbReference>
<evidence type="ECO:0000313" key="3">
    <source>
        <dbReference type="EMBL" id="ABZ72916.1"/>
    </source>
</evidence>
<dbReference type="AlphaFoldDB" id="B0T8Z9"/>
<dbReference type="KEGG" id="cak:Caul_3790"/>
<proteinExistence type="predicted"/>